<dbReference type="SMART" id="SM00255">
    <property type="entry name" value="TIR"/>
    <property type="match status" value="2"/>
</dbReference>
<dbReference type="InterPro" id="IPR035897">
    <property type="entry name" value="Toll_tir_struct_dom_sf"/>
</dbReference>
<organism evidence="4">
    <name type="scientific">Populus davidiana</name>
    <dbReference type="NCBI Taxonomy" id="266767"/>
    <lineage>
        <taxon>Eukaryota</taxon>
        <taxon>Viridiplantae</taxon>
        <taxon>Streptophyta</taxon>
        <taxon>Embryophyta</taxon>
        <taxon>Tracheophyta</taxon>
        <taxon>Spermatophyta</taxon>
        <taxon>Magnoliopsida</taxon>
        <taxon>eudicotyledons</taxon>
        <taxon>Gunneridae</taxon>
        <taxon>Pentapetalae</taxon>
        <taxon>rosids</taxon>
        <taxon>fabids</taxon>
        <taxon>Malpighiales</taxon>
        <taxon>Salicaceae</taxon>
        <taxon>Saliceae</taxon>
        <taxon>Populus</taxon>
    </lineage>
</organism>
<keyword evidence="2" id="KW-0732">Signal</keyword>
<evidence type="ECO:0000256" key="2">
    <source>
        <dbReference type="SAM" id="SignalP"/>
    </source>
</evidence>
<evidence type="ECO:0000259" key="3">
    <source>
        <dbReference type="PROSITE" id="PS50104"/>
    </source>
</evidence>
<dbReference type="InterPro" id="IPR000157">
    <property type="entry name" value="TIR_dom"/>
</dbReference>
<feature type="domain" description="TIR" evidence="3">
    <location>
        <begin position="36"/>
        <end position="195"/>
    </location>
</feature>
<reference evidence="4" key="1">
    <citation type="submission" date="2020-03" db="EMBL/GenBank/DDBJ databases">
        <authorList>
            <person name="Zhang R."/>
        </authorList>
    </citation>
    <scope>NUCLEOTIDE SEQUENCE</scope>
</reference>
<dbReference type="Pfam" id="PF01582">
    <property type="entry name" value="TIR"/>
    <property type="match status" value="2"/>
</dbReference>
<dbReference type="GO" id="GO:0007165">
    <property type="term" value="P:signal transduction"/>
    <property type="evidence" value="ECO:0007669"/>
    <property type="project" value="InterPro"/>
</dbReference>
<accession>A0A6M2EYU8</accession>
<sequence length="341" mass="39301">MAFNPVTLILFFLSLIPGATLTPRTCDPPFRGPGLTTYDVFLSFRGGDTRQHFTDHLYKALTRAGIPTFRDDDEIRIGENIELEIQKAIQESKSSIIVFSKNYSSSRWCLDELLMIMERRRTVEHLVFPVFYDVDPSEVENQTGQFGEEFAKLEGRFKYQMERVEGWRMALKEASNLEDRMALEDSFTDHLYKALTRAGIPTSRDDDEIRIGENIELEIQKAIQESKSSIIVFSKNYSSSRWCLDELLMIMERRRTVGHLVFPVFYDVDPSEVGNQTGQFGEEFAKLEIRFKYQMEGWRRALKEAVLTSSFLISSKFVSLIAYIFESAEHLGVAIPCLICL</sequence>
<keyword evidence="1" id="KW-0520">NAD</keyword>
<dbReference type="PANTHER" id="PTHR32009:SF154">
    <property type="entry name" value="TIR DOMAIN-CONTAINING PROTEIN"/>
    <property type="match status" value="1"/>
</dbReference>
<evidence type="ECO:0000256" key="1">
    <source>
        <dbReference type="ARBA" id="ARBA00023027"/>
    </source>
</evidence>
<dbReference type="FunFam" id="3.40.50.10140:FF:000007">
    <property type="entry name" value="Disease resistance protein (TIR-NBS-LRR class)"/>
    <property type="match status" value="1"/>
</dbReference>
<dbReference type="SUPFAM" id="SSF52200">
    <property type="entry name" value="Toll/Interleukin receptor TIR domain"/>
    <property type="match status" value="2"/>
</dbReference>
<protein>
    <recommendedName>
        <fullName evidence="3">TIR domain-containing protein</fullName>
    </recommendedName>
</protein>
<feature type="domain" description="TIR" evidence="3">
    <location>
        <begin position="191"/>
        <end position="305"/>
    </location>
</feature>
<dbReference type="PROSITE" id="PS50104">
    <property type="entry name" value="TIR"/>
    <property type="match status" value="2"/>
</dbReference>
<dbReference type="AlphaFoldDB" id="A0A6M2EYU8"/>
<evidence type="ECO:0000313" key="4">
    <source>
        <dbReference type="EMBL" id="NUU90600.1"/>
    </source>
</evidence>
<dbReference type="EMBL" id="GILB01010267">
    <property type="protein sequence ID" value="NUU90600.1"/>
    <property type="molecule type" value="Transcribed_RNA"/>
</dbReference>
<name>A0A6M2EYU8_9ROSI</name>
<feature type="chain" id="PRO_5026924089" description="TIR domain-containing protein" evidence="2">
    <location>
        <begin position="22"/>
        <end position="341"/>
    </location>
</feature>
<dbReference type="Gene3D" id="3.40.50.10140">
    <property type="entry name" value="Toll/interleukin-1 receptor homology (TIR) domain"/>
    <property type="match status" value="2"/>
</dbReference>
<feature type="signal peptide" evidence="2">
    <location>
        <begin position="1"/>
        <end position="21"/>
    </location>
</feature>
<proteinExistence type="predicted"/>
<dbReference type="PANTHER" id="PTHR32009">
    <property type="entry name" value="TMV RESISTANCE PROTEIN N-LIKE"/>
    <property type="match status" value="1"/>
</dbReference>